<dbReference type="GO" id="GO:0005783">
    <property type="term" value="C:endoplasmic reticulum"/>
    <property type="evidence" value="ECO:0007669"/>
    <property type="project" value="TreeGrafter"/>
</dbReference>
<comment type="similarity">
    <text evidence="3 7">Belongs to the glycosyl hydrolase 47 family.</text>
</comment>
<dbReference type="Pfam" id="PF01532">
    <property type="entry name" value="Glyco_hydro_47"/>
    <property type="match status" value="1"/>
</dbReference>
<evidence type="ECO:0000256" key="2">
    <source>
        <dbReference type="ARBA" id="ARBA00004922"/>
    </source>
</evidence>
<dbReference type="EC" id="3.2.1.-" evidence="7"/>
<dbReference type="Proteomes" id="UP000438429">
    <property type="component" value="Unassembled WGS sequence"/>
</dbReference>
<dbReference type="PRINTS" id="PR00747">
    <property type="entry name" value="GLYHDRLASE47"/>
</dbReference>
<evidence type="ECO:0000256" key="5">
    <source>
        <dbReference type="ARBA" id="ARBA00023157"/>
    </source>
</evidence>
<dbReference type="Gene3D" id="1.50.10.10">
    <property type="match status" value="2"/>
</dbReference>
<feature type="binding site" evidence="6">
    <location>
        <position position="241"/>
    </location>
    <ligand>
        <name>Ca(2+)</name>
        <dbReference type="ChEBI" id="CHEBI:29108"/>
    </ligand>
</feature>
<dbReference type="GO" id="GO:0005975">
    <property type="term" value="P:carbohydrate metabolic process"/>
    <property type="evidence" value="ECO:0007669"/>
    <property type="project" value="InterPro"/>
</dbReference>
<dbReference type="InterPro" id="IPR012341">
    <property type="entry name" value="6hp_glycosidase-like_sf"/>
</dbReference>
<comment type="caution">
    <text evidence="8">The sequence shown here is derived from an EMBL/GenBank/DDBJ whole genome shotgun (WGS) entry which is preliminary data.</text>
</comment>
<comment type="pathway">
    <text evidence="2">Protein modification; protein glycosylation.</text>
</comment>
<protein>
    <recommendedName>
        <fullName evidence="7">alpha-1,2-Mannosidase</fullName>
        <ecNumber evidence="7">3.2.1.-</ecNumber>
    </recommendedName>
</protein>
<proteinExistence type="inferred from homology"/>
<evidence type="ECO:0000256" key="7">
    <source>
        <dbReference type="RuleBase" id="RU361193"/>
    </source>
</evidence>
<dbReference type="GO" id="GO:0070062">
    <property type="term" value="C:extracellular exosome"/>
    <property type="evidence" value="ECO:0007669"/>
    <property type="project" value="TreeGrafter"/>
</dbReference>
<accession>A0A6A4RMV2</accession>
<dbReference type="InterPro" id="IPR050749">
    <property type="entry name" value="Glycosyl_Hydrolase_47"/>
</dbReference>
<keyword evidence="7" id="KW-0326">Glycosidase</keyword>
<keyword evidence="6" id="KW-0479">Metal-binding</keyword>
<dbReference type="InterPro" id="IPR036026">
    <property type="entry name" value="Seven-hairpin_glycosidases"/>
</dbReference>
<dbReference type="AlphaFoldDB" id="A0A6A4RMV2"/>
<evidence type="ECO:0000256" key="3">
    <source>
        <dbReference type="ARBA" id="ARBA00007658"/>
    </source>
</evidence>
<keyword evidence="6" id="KW-0106">Calcium</keyword>
<dbReference type="EMBL" id="VEVO01000022">
    <property type="protein sequence ID" value="KAF0023846.1"/>
    <property type="molecule type" value="Genomic_DNA"/>
</dbReference>
<organism evidence="8 9">
    <name type="scientific">Scophthalmus maximus</name>
    <name type="common">Turbot</name>
    <name type="synonym">Psetta maxima</name>
    <dbReference type="NCBI Taxonomy" id="52904"/>
    <lineage>
        <taxon>Eukaryota</taxon>
        <taxon>Metazoa</taxon>
        <taxon>Chordata</taxon>
        <taxon>Craniata</taxon>
        <taxon>Vertebrata</taxon>
        <taxon>Euteleostomi</taxon>
        <taxon>Actinopterygii</taxon>
        <taxon>Neopterygii</taxon>
        <taxon>Teleostei</taxon>
        <taxon>Neoteleostei</taxon>
        <taxon>Acanthomorphata</taxon>
        <taxon>Carangaria</taxon>
        <taxon>Pleuronectiformes</taxon>
        <taxon>Pleuronectoidei</taxon>
        <taxon>Scophthalmidae</taxon>
        <taxon>Scophthalmus</taxon>
    </lineage>
</organism>
<evidence type="ECO:0000256" key="4">
    <source>
        <dbReference type="ARBA" id="ARBA00022801"/>
    </source>
</evidence>
<evidence type="ECO:0000313" key="9">
    <source>
        <dbReference type="Proteomes" id="UP000438429"/>
    </source>
</evidence>
<dbReference type="GO" id="GO:0000139">
    <property type="term" value="C:Golgi membrane"/>
    <property type="evidence" value="ECO:0007669"/>
    <property type="project" value="TreeGrafter"/>
</dbReference>
<dbReference type="InterPro" id="IPR001382">
    <property type="entry name" value="Glyco_hydro_47"/>
</dbReference>
<evidence type="ECO:0000256" key="1">
    <source>
        <dbReference type="ARBA" id="ARBA00001913"/>
    </source>
</evidence>
<evidence type="ECO:0000313" key="8">
    <source>
        <dbReference type="EMBL" id="KAF0023846.1"/>
    </source>
</evidence>
<dbReference type="PANTHER" id="PTHR11742:SF31">
    <property type="entry name" value="MANNOSYL-OLIGOSACCHARIDE 1,2-ALPHA-MANNOSIDASE IA"/>
    <property type="match status" value="1"/>
</dbReference>
<dbReference type="GO" id="GO:0004571">
    <property type="term" value="F:mannosyl-oligosaccharide 1,2-alpha-mannosidase activity"/>
    <property type="evidence" value="ECO:0007669"/>
    <property type="project" value="InterPro"/>
</dbReference>
<gene>
    <name evidence="8" type="ORF">F2P81_024476</name>
</gene>
<comment type="cofactor">
    <cofactor evidence="1 6">
        <name>Ca(2+)</name>
        <dbReference type="ChEBI" id="CHEBI:29108"/>
    </cofactor>
</comment>
<keyword evidence="5" id="KW-1015">Disulfide bond</keyword>
<dbReference type="SUPFAM" id="SSF48225">
    <property type="entry name" value="Seven-hairpin glycosidases"/>
    <property type="match status" value="1"/>
</dbReference>
<evidence type="ECO:0000256" key="6">
    <source>
        <dbReference type="PIRSR" id="PIRSR601382-2"/>
    </source>
</evidence>
<name>A0A6A4RMV2_SCOMX</name>
<reference evidence="8 9" key="1">
    <citation type="submission" date="2019-06" db="EMBL/GenBank/DDBJ databases">
        <title>Draft genomes of female and male turbot (Scophthalmus maximus).</title>
        <authorList>
            <person name="Xu H."/>
            <person name="Xu X.-W."/>
            <person name="Shao C."/>
            <person name="Chen S."/>
        </authorList>
    </citation>
    <scope>NUCLEOTIDE SEQUENCE [LARGE SCALE GENOMIC DNA]</scope>
    <source>
        <strain evidence="8">Ysfricsl-2016a</strain>
        <tissue evidence="8">Blood</tissue>
    </source>
</reference>
<dbReference type="PANTHER" id="PTHR11742">
    <property type="entry name" value="MANNOSYL-OLIGOSACCHARIDE ALPHA-1,2-MANNOSIDASE-RELATED"/>
    <property type="match status" value="1"/>
</dbReference>
<keyword evidence="4 7" id="KW-0378">Hydrolase</keyword>
<dbReference type="GO" id="GO:0005509">
    <property type="term" value="F:calcium ion binding"/>
    <property type="evidence" value="ECO:0007669"/>
    <property type="project" value="InterPro"/>
</dbReference>
<sequence>MNWGRVLPNITLEEPEEDTLCDLFVYGDVFSDFHVTAWYHRVFDAADWSGGGIGRNWPWASGGSSILAEYGTLHLEFMHLGKLSGNPEFAQKVMNIRKVLNRLDKPQGLYPNYLNPNSGQWGQPLKLGPEAFRFDGGVEAIATRQNEKYFILRPEVIETYMYMWRFTHDPKYREWGWEAVQALEQHCKVEGGYSGIRDVYASTPNHDDVQQSFYLAETLKYLYLLFSDDDHLPFDHWVFNTEAHPLPVIAKDKTERPNEVE</sequence>